<evidence type="ECO:0008006" key="4">
    <source>
        <dbReference type="Google" id="ProtNLM"/>
    </source>
</evidence>
<feature type="compositionally biased region" description="Low complexity" evidence="1">
    <location>
        <begin position="46"/>
        <end position="63"/>
    </location>
</feature>
<reference evidence="2 3" key="1">
    <citation type="journal article" date="2010" name="Proc. Natl. Acad. Sci. U.S.A.">
        <title>Insights into evolution of multicellular fungi from the assembled chromosomes of the mushroom Coprinopsis cinerea (Coprinus cinereus).</title>
        <authorList>
            <person name="Stajich J.E."/>
            <person name="Wilke S.K."/>
            <person name="Ahren D."/>
            <person name="Au C.H."/>
            <person name="Birren B.W."/>
            <person name="Borodovsky M."/>
            <person name="Burns C."/>
            <person name="Canback B."/>
            <person name="Casselton L.A."/>
            <person name="Cheng C.K."/>
            <person name="Deng J."/>
            <person name="Dietrich F.S."/>
            <person name="Fargo D.C."/>
            <person name="Farman M.L."/>
            <person name="Gathman A.C."/>
            <person name="Goldberg J."/>
            <person name="Guigo R."/>
            <person name="Hoegger P.J."/>
            <person name="Hooker J.B."/>
            <person name="Huggins A."/>
            <person name="James T.Y."/>
            <person name="Kamada T."/>
            <person name="Kilaru S."/>
            <person name="Kodira C."/>
            <person name="Kues U."/>
            <person name="Kupfer D."/>
            <person name="Kwan H.S."/>
            <person name="Lomsadze A."/>
            <person name="Li W."/>
            <person name="Lilly W.W."/>
            <person name="Ma L.J."/>
            <person name="Mackey A.J."/>
            <person name="Manning G."/>
            <person name="Martin F."/>
            <person name="Muraguchi H."/>
            <person name="Natvig D.O."/>
            <person name="Palmerini H."/>
            <person name="Ramesh M.A."/>
            <person name="Rehmeyer C.J."/>
            <person name="Roe B.A."/>
            <person name="Shenoy N."/>
            <person name="Stanke M."/>
            <person name="Ter-Hovhannisyan V."/>
            <person name="Tunlid A."/>
            <person name="Velagapudi R."/>
            <person name="Vision T.J."/>
            <person name="Zeng Q."/>
            <person name="Zolan M.E."/>
            <person name="Pukkila P.J."/>
        </authorList>
    </citation>
    <scope>NUCLEOTIDE SEQUENCE [LARGE SCALE GENOMIC DNA]</scope>
    <source>
        <strain evidence="3">Okayama-7 / 130 / ATCC MYA-4618 / FGSC 9003</strain>
    </source>
</reference>
<dbReference type="InterPro" id="IPR029044">
    <property type="entry name" value="Nucleotide-diphossugar_trans"/>
</dbReference>
<organism evidence="2 3">
    <name type="scientific">Coprinopsis cinerea (strain Okayama-7 / 130 / ATCC MYA-4618 / FGSC 9003)</name>
    <name type="common">Inky cap fungus</name>
    <name type="synonym">Hormographiella aspergillata</name>
    <dbReference type="NCBI Taxonomy" id="240176"/>
    <lineage>
        <taxon>Eukaryota</taxon>
        <taxon>Fungi</taxon>
        <taxon>Dikarya</taxon>
        <taxon>Basidiomycota</taxon>
        <taxon>Agaricomycotina</taxon>
        <taxon>Agaricomycetes</taxon>
        <taxon>Agaricomycetidae</taxon>
        <taxon>Agaricales</taxon>
        <taxon>Agaricineae</taxon>
        <taxon>Psathyrellaceae</taxon>
        <taxon>Coprinopsis</taxon>
    </lineage>
</organism>
<evidence type="ECO:0000313" key="3">
    <source>
        <dbReference type="Proteomes" id="UP000001861"/>
    </source>
</evidence>
<dbReference type="InParanoid" id="D6RL52"/>
<dbReference type="HOGENOM" id="CLU_034860_3_1_1"/>
<evidence type="ECO:0000256" key="1">
    <source>
        <dbReference type="SAM" id="MobiDB-lite"/>
    </source>
</evidence>
<dbReference type="PANTHER" id="PTHR11183">
    <property type="entry name" value="GLYCOGENIN SUBFAMILY MEMBER"/>
    <property type="match status" value="1"/>
</dbReference>
<sequence>MGRPILDRRLGILLLALFACLAVLFLVILPPPSITEKLHNRPRISVSWSDSASDPAPPSKESALPPHSIYAPPTPEMQGPSSPYAFVFYATNPGYACSALLLIKRLSILSPGIPSVLMVPPTFDETHLEPFSKFNTTILKLRPPPIAPGGNKYYGSVLLKMMAFQIQDHIPHLQRIIVLDSDQIILKPLHHLFLLPAADVAAPIAYWLPPPQYTTSTLLVVSLSDRLKGEVVQGLTELKKGEYDMDLINKLWYPTRIMTLPGSYCTLNSHWEVRDAPKWMLHPPSIDTSDADAPSATYADPRIKHLRPLNPSPEQETESRKEITQALKTLYEKESLVIHFTAGGKPWSVDMAKLRWQKEKGEVDARFVDMFEEWRQEASNECVNGWELWSWPTR</sequence>
<dbReference type="KEGG" id="cci:CC1G_14119"/>
<accession>D6RL52</accession>
<dbReference type="SUPFAM" id="SSF53448">
    <property type="entry name" value="Nucleotide-diphospho-sugar transferases"/>
    <property type="match status" value="1"/>
</dbReference>
<evidence type="ECO:0000313" key="2">
    <source>
        <dbReference type="EMBL" id="EFI28092.1"/>
    </source>
</evidence>
<dbReference type="OMA" id="YEEYWAQ"/>
<dbReference type="RefSeq" id="XP_002911586.1">
    <property type="nucleotide sequence ID" value="XM_002911540.1"/>
</dbReference>
<dbReference type="AlphaFoldDB" id="D6RL52"/>
<comment type="caution">
    <text evidence="2">The sequence shown here is derived from an EMBL/GenBank/DDBJ whole genome shotgun (WGS) entry which is preliminary data.</text>
</comment>
<dbReference type="GeneID" id="9378964"/>
<feature type="region of interest" description="Disordered" evidence="1">
    <location>
        <begin position="46"/>
        <end position="72"/>
    </location>
</feature>
<dbReference type="PROSITE" id="PS51257">
    <property type="entry name" value="PROKAR_LIPOPROTEIN"/>
    <property type="match status" value="1"/>
</dbReference>
<proteinExistence type="predicted"/>
<dbReference type="STRING" id="240176.D6RL52"/>
<name>D6RL52_COPC7</name>
<dbReference type="EMBL" id="AACS02000003">
    <property type="protein sequence ID" value="EFI28092.1"/>
    <property type="molecule type" value="Genomic_DNA"/>
</dbReference>
<protein>
    <recommendedName>
        <fullName evidence="4">Glycosyltransferase family 8 protein</fullName>
    </recommendedName>
</protein>
<dbReference type="VEuPathDB" id="FungiDB:CC1G_14119"/>
<dbReference type="Gene3D" id="3.90.550.10">
    <property type="entry name" value="Spore Coat Polysaccharide Biosynthesis Protein SpsA, Chain A"/>
    <property type="match status" value="1"/>
</dbReference>
<dbReference type="InterPro" id="IPR050587">
    <property type="entry name" value="GNT1/Glycosyltrans_8"/>
</dbReference>
<dbReference type="OrthoDB" id="2014201at2759"/>
<gene>
    <name evidence="2" type="ORF">CC1G_14119</name>
</gene>
<dbReference type="eggNOG" id="ENOG502S2TH">
    <property type="taxonomic scope" value="Eukaryota"/>
</dbReference>
<dbReference type="Proteomes" id="UP000001861">
    <property type="component" value="Unassembled WGS sequence"/>
</dbReference>
<keyword evidence="3" id="KW-1185">Reference proteome</keyword>